<comment type="caution">
    <text evidence="1">The sequence shown here is derived from an EMBL/GenBank/DDBJ whole genome shotgun (WGS) entry which is preliminary data.</text>
</comment>
<keyword evidence="1" id="KW-0496">Mitochondrion</keyword>
<proteinExistence type="predicted"/>
<protein>
    <submittedName>
        <fullName evidence="1">Uncharacterized protein</fullName>
    </submittedName>
</protein>
<geneLocation type="mitochondrion" evidence="1"/>
<reference evidence="1" key="1">
    <citation type="journal article" date="2015" name="Genome Biol. Evol.">
        <title>Organellar Genomes of White Spruce (Picea glauca): Assembly and Annotation.</title>
        <authorList>
            <person name="Jackman S.D."/>
            <person name="Warren R.L."/>
            <person name="Gibb E.A."/>
            <person name="Vandervalk B.P."/>
            <person name="Mohamadi H."/>
            <person name="Chu J."/>
            <person name="Raymond A."/>
            <person name="Pleasance S."/>
            <person name="Coope R."/>
            <person name="Wildung M.R."/>
            <person name="Ritland C.E."/>
            <person name="Bousquet J."/>
            <person name="Jones S.J."/>
            <person name="Bohlmann J."/>
            <person name="Birol I."/>
        </authorList>
    </citation>
    <scope>NUCLEOTIDE SEQUENCE [LARGE SCALE GENOMIC DNA]</scope>
    <source>
        <tissue evidence="1">Flushing bud</tissue>
    </source>
</reference>
<dbReference type="AlphaFoldDB" id="A0A117NGS0"/>
<dbReference type="EMBL" id="LKAM01000007">
    <property type="protein sequence ID" value="KUM47242.1"/>
    <property type="molecule type" value="Genomic_DNA"/>
</dbReference>
<accession>A0A117NGS0</accession>
<sequence length="53" mass="5944">MKVRRTVIKKLGLVEGWFLAHILAKPSVQKESHKESHAIEALGKPKVNVTRAI</sequence>
<evidence type="ECO:0000313" key="1">
    <source>
        <dbReference type="EMBL" id="KUM47242.1"/>
    </source>
</evidence>
<gene>
    <name evidence="1" type="ORF">ABT39_MTgene5427</name>
</gene>
<organism evidence="1">
    <name type="scientific">Picea glauca</name>
    <name type="common">White spruce</name>
    <name type="synonym">Pinus glauca</name>
    <dbReference type="NCBI Taxonomy" id="3330"/>
    <lineage>
        <taxon>Eukaryota</taxon>
        <taxon>Viridiplantae</taxon>
        <taxon>Streptophyta</taxon>
        <taxon>Embryophyta</taxon>
        <taxon>Tracheophyta</taxon>
        <taxon>Spermatophyta</taxon>
        <taxon>Pinopsida</taxon>
        <taxon>Pinidae</taxon>
        <taxon>Conifers I</taxon>
        <taxon>Pinales</taxon>
        <taxon>Pinaceae</taxon>
        <taxon>Picea</taxon>
    </lineage>
</organism>
<name>A0A117NGS0_PICGL</name>